<dbReference type="EMBL" id="CP013652">
    <property type="protein sequence ID" value="ALS20769.1"/>
    <property type="molecule type" value="Genomic_DNA"/>
</dbReference>
<dbReference type="RefSeq" id="WP_062406837.1">
    <property type="nucleotide sequence ID" value="NZ_CP013652.1"/>
</dbReference>
<name>A0A0U2UFT1_9BACL</name>
<evidence type="ECO:0000256" key="2">
    <source>
        <dbReference type="ARBA" id="ARBA00023002"/>
    </source>
</evidence>
<evidence type="ECO:0000256" key="1">
    <source>
        <dbReference type="ARBA" id="ARBA00006056"/>
    </source>
</evidence>
<dbReference type="Proteomes" id="UP000061660">
    <property type="component" value="Chromosome"/>
</dbReference>
<dbReference type="STRING" id="162209.IJ22_03800"/>
<dbReference type="Gene3D" id="3.30.1370.60">
    <property type="entry name" value="Hypothetical oxidoreductase yiak, domain 2"/>
    <property type="match status" value="1"/>
</dbReference>
<dbReference type="InterPro" id="IPR043143">
    <property type="entry name" value="Mal/L-sulf/L-lact_DH-like_NADP"/>
</dbReference>
<protein>
    <submittedName>
        <fullName evidence="3">Lactate dehydrogenase</fullName>
    </submittedName>
</protein>
<keyword evidence="4" id="KW-1185">Reference proteome</keyword>
<accession>A0A0U2UFT1</accession>
<gene>
    <name evidence="3" type="ORF">IJ22_03800</name>
</gene>
<reference evidence="3 4" key="2">
    <citation type="journal article" date="2016" name="Genome Announc.">
        <title>Complete Genome Sequences of Two Interactive Moderate Thermophiles, Paenibacillus napthalenovorans 32O-Y and Paenibacillus sp. 32O-W.</title>
        <authorList>
            <person name="Butler R.R.III."/>
            <person name="Wang J."/>
            <person name="Stark B.C."/>
            <person name="Pombert J.F."/>
        </authorList>
    </citation>
    <scope>NUCLEOTIDE SEQUENCE [LARGE SCALE GENOMIC DNA]</scope>
    <source>
        <strain evidence="3 4">32O-Y</strain>
    </source>
</reference>
<dbReference type="SUPFAM" id="SSF89733">
    <property type="entry name" value="L-sulfolactate dehydrogenase-like"/>
    <property type="match status" value="1"/>
</dbReference>
<dbReference type="AlphaFoldDB" id="A0A0U2UFT1"/>
<dbReference type="Pfam" id="PF02615">
    <property type="entry name" value="Ldh_2"/>
    <property type="match status" value="1"/>
</dbReference>
<dbReference type="KEGG" id="pnp:IJ22_03800"/>
<dbReference type="GO" id="GO:0016491">
    <property type="term" value="F:oxidoreductase activity"/>
    <property type="evidence" value="ECO:0007669"/>
    <property type="project" value="UniProtKB-KW"/>
</dbReference>
<dbReference type="PANTHER" id="PTHR11091:SF0">
    <property type="entry name" value="MALATE DEHYDROGENASE"/>
    <property type="match status" value="1"/>
</dbReference>
<evidence type="ECO:0000313" key="3">
    <source>
        <dbReference type="EMBL" id="ALS20769.1"/>
    </source>
</evidence>
<dbReference type="Gene3D" id="1.10.1530.10">
    <property type="match status" value="1"/>
</dbReference>
<dbReference type="InterPro" id="IPR036111">
    <property type="entry name" value="Mal/L-sulfo/L-lacto_DH-like_sf"/>
</dbReference>
<reference evidence="4" key="1">
    <citation type="submission" date="2015-12" db="EMBL/GenBank/DDBJ databases">
        <title>Complete genome sequences of two moderately thermophilic Paenibacillus species.</title>
        <authorList>
            <person name="Butler R.III."/>
            <person name="Wang J."/>
            <person name="Stark B.C."/>
            <person name="Pombert J.-F."/>
        </authorList>
    </citation>
    <scope>NUCLEOTIDE SEQUENCE [LARGE SCALE GENOMIC DNA]</scope>
    <source>
        <strain evidence="4">32O-Y</strain>
    </source>
</reference>
<dbReference type="PANTHER" id="PTHR11091">
    <property type="entry name" value="OXIDOREDUCTASE-RELATED"/>
    <property type="match status" value="1"/>
</dbReference>
<dbReference type="InterPro" id="IPR043144">
    <property type="entry name" value="Mal/L-sulf/L-lact_DH-like_ah"/>
</dbReference>
<evidence type="ECO:0000313" key="4">
    <source>
        <dbReference type="Proteomes" id="UP000061660"/>
    </source>
</evidence>
<sequence>MIFKAEHLKEYLRRILQNAGLSETDGGTVADSLVGANLRGVDSHGVTRLSIYVKRLKLGVVNPKPNIRVVAESDATLLIDGDDGMGQVVGKRAMELGMEKARRNGAVYIGVKKSTHFGTGAYFVQQGVKENLITYAMSNAPSTMAPWGGIQPYIGTNPYAFGIPARKYNPIILDMATSVVARGKIITAAQEGKPIPEGWAIDKEGRPTTDAQSALEGSVLPFGGPKGYAISLMIDIMSGVLTGAGFGPHINNIYGDYDKPQNVGHFFQLIDISRFMPVDLFKQRVDQMIEEIKSSPKAAGVNEIFVPGEIEYNIERKRLAEGIPLTREVYEDIKQVGEACGVHIEDFQDKSIGA</sequence>
<organism evidence="3 4">
    <name type="scientific">Paenibacillus naphthalenovorans</name>
    <dbReference type="NCBI Taxonomy" id="162209"/>
    <lineage>
        <taxon>Bacteria</taxon>
        <taxon>Bacillati</taxon>
        <taxon>Bacillota</taxon>
        <taxon>Bacilli</taxon>
        <taxon>Bacillales</taxon>
        <taxon>Paenibacillaceae</taxon>
        <taxon>Paenibacillus</taxon>
    </lineage>
</organism>
<dbReference type="OrthoDB" id="9769447at2"/>
<dbReference type="InterPro" id="IPR003767">
    <property type="entry name" value="Malate/L-lactate_DH-like"/>
</dbReference>
<proteinExistence type="inferred from homology"/>
<dbReference type="PATRIC" id="fig|162209.4.peg.399"/>
<comment type="similarity">
    <text evidence="1">Belongs to the LDH2/MDH2 oxidoreductase family.</text>
</comment>
<keyword evidence="2" id="KW-0560">Oxidoreductase</keyword>